<keyword evidence="2" id="KW-1133">Transmembrane helix</keyword>
<feature type="compositionally biased region" description="Low complexity" evidence="1">
    <location>
        <begin position="18"/>
        <end position="31"/>
    </location>
</feature>
<dbReference type="Proteomes" id="UP000504606">
    <property type="component" value="Unplaced"/>
</dbReference>
<accession>A0A9C6WS17</accession>
<dbReference type="RefSeq" id="XP_052126092.1">
    <property type="nucleotide sequence ID" value="XM_052270132.1"/>
</dbReference>
<dbReference type="KEGG" id="foc:127749954"/>
<dbReference type="OrthoDB" id="421226at2759"/>
<keyword evidence="2" id="KW-0812">Transmembrane</keyword>
<feature type="transmembrane region" description="Helical" evidence="2">
    <location>
        <begin position="304"/>
        <end position="326"/>
    </location>
</feature>
<dbReference type="GeneID" id="127749954"/>
<dbReference type="AlphaFoldDB" id="A0A9C6WS17"/>
<name>A0A9C6WS17_FRAOC</name>
<sequence length="371" mass="38171">MSAAKRLVLSLAGRRGEGSSPAAASTAGSSTRLVDRAGSGSGPGGGPGPGTPAGCGVGAPGGSAGSDLEEIAIVSNASGGQVKYGSGNLSSNGPRLVPGIITTGGVRMGDRCSPVAHHKSSAESVPGLAGLGGFGGLSRPYGGPYGGPHPQARSVSRQSLLDLVGCRLGVGRNQRQHQRYFSSSRDSLAASYVNRAATASELDLSRKARRRELRGRLKLPAAVTSMTGSAMGDSRAGMAGHGGGAMGSGTALLPRGSVAHANVNYGGIQIRGRGSAAAAARGPGRPHPGPTWSFVFDPAGRLCYYWSMVVSLAFLYNFWVIIYRFAFQEINHLFLEVAFCDSELAYYTDSIASKLCSFLKFPYKSLPVVFS</sequence>
<evidence type="ECO:0000313" key="3">
    <source>
        <dbReference type="Proteomes" id="UP000504606"/>
    </source>
</evidence>
<protein>
    <submittedName>
        <fullName evidence="4">Fibroin heavy chain-like</fullName>
    </submittedName>
</protein>
<keyword evidence="2" id="KW-0472">Membrane</keyword>
<gene>
    <name evidence="4" type="primary">LOC127749954</name>
</gene>
<feature type="region of interest" description="Disordered" evidence="1">
    <location>
        <begin position="1"/>
        <end position="62"/>
    </location>
</feature>
<keyword evidence="3" id="KW-1185">Reference proteome</keyword>
<evidence type="ECO:0000256" key="1">
    <source>
        <dbReference type="SAM" id="MobiDB-lite"/>
    </source>
</evidence>
<evidence type="ECO:0000256" key="2">
    <source>
        <dbReference type="SAM" id="Phobius"/>
    </source>
</evidence>
<feature type="compositionally biased region" description="Gly residues" evidence="1">
    <location>
        <begin position="39"/>
        <end position="62"/>
    </location>
</feature>
<evidence type="ECO:0000313" key="4">
    <source>
        <dbReference type="RefSeq" id="XP_052126092.1"/>
    </source>
</evidence>
<reference evidence="4" key="1">
    <citation type="submission" date="2025-08" db="UniProtKB">
        <authorList>
            <consortium name="RefSeq"/>
        </authorList>
    </citation>
    <scope>IDENTIFICATION</scope>
    <source>
        <tissue evidence="4">Whole organism</tissue>
    </source>
</reference>
<organism evidence="3 4">
    <name type="scientific">Frankliniella occidentalis</name>
    <name type="common">Western flower thrips</name>
    <name type="synonym">Euthrips occidentalis</name>
    <dbReference type="NCBI Taxonomy" id="133901"/>
    <lineage>
        <taxon>Eukaryota</taxon>
        <taxon>Metazoa</taxon>
        <taxon>Ecdysozoa</taxon>
        <taxon>Arthropoda</taxon>
        <taxon>Hexapoda</taxon>
        <taxon>Insecta</taxon>
        <taxon>Pterygota</taxon>
        <taxon>Neoptera</taxon>
        <taxon>Paraneoptera</taxon>
        <taxon>Thysanoptera</taxon>
        <taxon>Terebrantia</taxon>
        <taxon>Thripoidea</taxon>
        <taxon>Thripidae</taxon>
        <taxon>Frankliniella</taxon>
    </lineage>
</organism>
<proteinExistence type="predicted"/>